<dbReference type="InterPro" id="IPR004276">
    <property type="entry name" value="GlycoTrans_28_N"/>
</dbReference>
<evidence type="ECO:0000259" key="1">
    <source>
        <dbReference type="Pfam" id="PF03033"/>
    </source>
</evidence>
<dbReference type="Pfam" id="PF03033">
    <property type="entry name" value="Glyco_transf_28"/>
    <property type="match status" value="1"/>
</dbReference>
<sequence length="29" mass="3127">MKKHIIFTGGGTGGHVYPAIAIMKSKKRV</sequence>
<protein>
    <recommendedName>
        <fullName evidence="1">Glycosyltransferase family 28 N-terminal domain-containing protein</fullName>
    </recommendedName>
</protein>
<evidence type="ECO:0000313" key="2">
    <source>
        <dbReference type="EMBL" id="QEN06312.1"/>
    </source>
</evidence>
<dbReference type="GO" id="GO:0016758">
    <property type="term" value="F:hexosyltransferase activity"/>
    <property type="evidence" value="ECO:0007669"/>
    <property type="project" value="InterPro"/>
</dbReference>
<dbReference type="GO" id="GO:0005975">
    <property type="term" value="P:carbohydrate metabolic process"/>
    <property type="evidence" value="ECO:0007669"/>
    <property type="project" value="InterPro"/>
</dbReference>
<dbReference type="AlphaFoldDB" id="A0A5C1QJH0"/>
<dbReference type="EMBL" id="CP035807">
    <property type="protein sequence ID" value="QEN06312.1"/>
    <property type="molecule type" value="Genomic_DNA"/>
</dbReference>
<dbReference type="KEGG" id="sper:EW093_17015"/>
<dbReference type="Gene3D" id="3.40.50.2000">
    <property type="entry name" value="Glycogen Phosphorylase B"/>
    <property type="match status" value="1"/>
</dbReference>
<name>A0A5C1QJH0_9SPIO</name>
<keyword evidence="3" id="KW-1185">Reference proteome</keyword>
<reference evidence="2 3" key="2">
    <citation type="submission" date="2019-09" db="EMBL/GenBank/DDBJ databases">
        <title>Complete Genome Sequence and Methylome Analysis of free living Spirochaetas.</title>
        <authorList>
            <person name="Leshcheva N."/>
            <person name="Mikheeva N."/>
        </authorList>
    </citation>
    <scope>NUCLEOTIDE SEQUENCE [LARGE SCALE GENOMIC DNA]</scope>
    <source>
        <strain evidence="2 3">P</strain>
    </source>
</reference>
<dbReference type="SUPFAM" id="SSF53756">
    <property type="entry name" value="UDP-Glycosyltransferase/glycogen phosphorylase"/>
    <property type="match status" value="1"/>
</dbReference>
<reference evidence="2 3" key="1">
    <citation type="submission" date="2019-02" db="EMBL/GenBank/DDBJ databases">
        <authorList>
            <person name="Fomenkov A."/>
            <person name="Dubinina G."/>
            <person name="Grabovich M."/>
            <person name="Vincze T."/>
            <person name="Roberts R.J."/>
        </authorList>
    </citation>
    <scope>NUCLEOTIDE SEQUENCE [LARGE SCALE GENOMIC DNA]</scope>
    <source>
        <strain evidence="2 3">P</strain>
    </source>
</reference>
<feature type="domain" description="Glycosyltransferase family 28 N-terminal" evidence="1">
    <location>
        <begin position="5"/>
        <end position="24"/>
    </location>
</feature>
<dbReference type="RefSeq" id="WP_149569538.1">
    <property type="nucleotide sequence ID" value="NZ_CP035807.1"/>
</dbReference>
<dbReference type="Proteomes" id="UP000323824">
    <property type="component" value="Chromosome"/>
</dbReference>
<gene>
    <name evidence="2" type="ORF">EW093_17015</name>
</gene>
<evidence type="ECO:0000313" key="3">
    <source>
        <dbReference type="Proteomes" id="UP000323824"/>
    </source>
</evidence>
<organism evidence="2 3">
    <name type="scientific">Thiospirochaeta perfilievii</name>
    <dbReference type="NCBI Taxonomy" id="252967"/>
    <lineage>
        <taxon>Bacteria</taxon>
        <taxon>Pseudomonadati</taxon>
        <taxon>Spirochaetota</taxon>
        <taxon>Spirochaetia</taxon>
        <taxon>Spirochaetales</taxon>
        <taxon>Spirochaetaceae</taxon>
        <taxon>Thiospirochaeta</taxon>
    </lineage>
</organism>
<proteinExistence type="predicted"/>
<accession>A0A5C1QJH0</accession>
<dbReference type="GO" id="GO:1901137">
    <property type="term" value="P:carbohydrate derivative biosynthetic process"/>
    <property type="evidence" value="ECO:0007669"/>
    <property type="project" value="UniProtKB-ARBA"/>
</dbReference>